<proteinExistence type="predicted"/>
<sequence length="108" mass="12065">MAIQQGRLAEQKTVNKDELLQMLRFGAEMVFSSKDSTITDEDIDRIIAKGEEATGELDATMKKFTEDAMKFKMLSLEATVDLWSRLEISSDGEQDTLKGRRCGGNIGE</sequence>
<dbReference type="OrthoDB" id="1749448at2759"/>
<keyword evidence="2" id="KW-1185">Reference proteome</keyword>
<reference evidence="1" key="1">
    <citation type="submission" date="2020-03" db="EMBL/GenBank/DDBJ databases">
        <title>Castanea mollissima Vanexum genome sequencing.</title>
        <authorList>
            <person name="Staton M."/>
        </authorList>
    </citation>
    <scope>NUCLEOTIDE SEQUENCE</scope>
    <source>
        <tissue evidence="1">Leaf</tissue>
    </source>
</reference>
<gene>
    <name evidence="1" type="ORF">CMV_022172</name>
</gene>
<dbReference type="AlphaFoldDB" id="A0A8J4VEJ4"/>
<name>A0A8J4VEJ4_9ROSI</name>
<dbReference type="Proteomes" id="UP000737018">
    <property type="component" value="Unassembled WGS sequence"/>
</dbReference>
<evidence type="ECO:0000313" key="2">
    <source>
        <dbReference type="Proteomes" id="UP000737018"/>
    </source>
</evidence>
<organism evidence="1 2">
    <name type="scientific">Castanea mollissima</name>
    <name type="common">Chinese chestnut</name>
    <dbReference type="NCBI Taxonomy" id="60419"/>
    <lineage>
        <taxon>Eukaryota</taxon>
        <taxon>Viridiplantae</taxon>
        <taxon>Streptophyta</taxon>
        <taxon>Embryophyta</taxon>
        <taxon>Tracheophyta</taxon>
        <taxon>Spermatophyta</taxon>
        <taxon>Magnoliopsida</taxon>
        <taxon>eudicotyledons</taxon>
        <taxon>Gunneridae</taxon>
        <taxon>Pentapetalae</taxon>
        <taxon>rosids</taxon>
        <taxon>fabids</taxon>
        <taxon>Fagales</taxon>
        <taxon>Fagaceae</taxon>
        <taxon>Castanea</taxon>
    </lineage>
</organism>
<evidence type="ECO:0000313" key="1">
    <source>
        <dbReference type="EMBL" id="KAF3952255.1"/>
    </source>
</evidence>
<dbReference type="InterPro" id="IPR027417">
    <property type="entry name" value="P-loop_NTPase"/>
</dbReference>
<dbReference type="Gene3D" id="3.40.50.300">
    <property type="entry name" value="P-loop containing nucleotide triphosphate hydrolases"/>
    <property type="match status" value="1"/>
</dbReference>
<comment type="caution">
    <text evidence="1">The sequence shown here is derived from an EMBL/GenBank/DDBJ whole genome shotgun (WGS) entry which is preliminary data.</text>
</comment>
<accession>A0A8J4VEJ4</accession>
<protein>
    <submittedName>
        <fullName evidence="1">Uncharacterized protein</fullName>
    </submittedName>
</protein>
<dbReference type="EMBL" id="JRKL02004584">
    <property type="protein sequence ID" value="KAF3952255.1"/>
    <property type="molecule type" value="Genomic_DNA"/>
</dbReference>